<name>A0A4R8FB05_9RHOB</name>
<organism evidence="3 4">
    <name type="scientific">Rhodovulum visakhapatnamense</name>
    <dbReference type="NCBI Taxonomy" id="364297"/>
    <lineage>
        <taxon>Bacteria</taxon>
        <taxon>Pseudomonadati</taxon>
        <taxon>Pseudomonadota</taxon>
        <taxon>Alphaproteobacteria</taxon>
        <taxon>Rhodobacterales</taxon>
        <taxon>Paracoccaceae</taxon>
        <taxon>Rhodovulum</taxon>
    </lineage>
</organism>
<dbReference type="EMBL" id="SOEB01000028">
    <property type="protein sequence ID" value="TDX22890.1"/>
    <property type="molecule type" value="Genomic_DNA"/>
</dbReference>
<reference evidence="5" key="2">
    <citation type="submission" date="2021-01" db="EMBL/GenBank/DDBJ databases">
        <title>Draft genomes of Rhodovulum sulfidophilum.</title>
        <authorList>
            <person name="Guzman M.S."/>
        </authorList>
    </citation>
    <scope>NUCLEOTIDE SEQUENCE [LARGE SCALE GENOMIC DNA]</scope>
    <source>
        <strain evidence="5">AB19</strain>
    </source>
</reference>
<reference evidence="2" key="3">
    <citation type="submission" date="2021-01" db="EMBL/GenBank/DDBJ databases">
        <authorList>
            <person name="Guzman M.S."/>
        </authorList>
    </citation>
    <scope>NUCLEOTIDE SEQUENCE</scope>
    <source>
        <strain evidence="2">AB19</strain>
    </source>
</reference>
<dbReference type="Proteomes" id="UP000635853">
    <property type="component" value="Unassembled WGS sequence"/>
</dbReference>
<proteinExistence type="predicted"/>
<accession>A0A4R8FB05</accession>
<evidence type="ECO:0000259" key="1">
    <source>
        <dbReference type="Pfam" id="PF20056"/>
    </source>
</evidence>
<evidence type="ECO:0000313" key="5">
    <source>
        <dbReference type="Proteomes" id="UP000635853"/>
    </source>
</evidence>
<keyword evidence="5" id="KW-1185">Reference proteome</keyword>
<evidence type="ECO:0000313" key="4">
    <source>
        <dbReference type="Proteomes" id="UP000295484"/>
    </source>
</evidence>
<dbReference type="EMBL" id="JAESIL010000002">
    <property type="protein sequence ID" value="MBL3576727.1"/>
    <property type="molecule type" value="Genomic_DNA"/>
</dbReference>
<dbReference type="RefSeq" id="WP_075785204.1">
    <property type="nucleotide sequence ID" value="NZ_JAESIL010000002.1"/>
</dbReference>
<protein>
    <recommendedName>
        <fullName evidence="1">DUF6455 domain-containing protein</fullName>
    </recommendedName>
</protein>
<dbReference type="AlphaFoldDB" id="A0A4R8FB05"/>
<evidence type="ECO:0000313" key="2">
    <source>
        <dbReference type="EMBL" id="MBL3576727.1"/>
    </source>
</evidence>
<dbReference type="Proteomes" id="UP000295484">
    <property type="component" value="Unassembled WGS sequence"/>
</dbReference>
<comment type="caution">
    <text evidence="3">The sequence shown here is derived from an EMBL/GenBank/DDBJ whole genome shotgun (WGS) entry which is preliminary data.</text>
</comment>
<evidence type="ECO:0000313" key="3">
    <source>
        <dbReference type="EMBL" id="TDX22890.1"/>
    </source>
</evidence>
<sequence>MEDQGRLSKHFWLTQGMARTIGVNLNDALRSGQLGRGEYSELVAACAHCGRAEECMRWMGHQVTGADRLPEWCGVGVRLEALKEPA</sequence>
<dbReference type="Pfam" id="PF20056">
    <property type="entry name" value="DUF6455"/>
    <property type="match status" value="1"/>
</dbReference>
<gene>
    <name evidence="3" type="ORF">EV657_12823</name>
    <name evidence="2" type="ORF">JMJ92_00915</name>
</gene>
<feature type="domain" description="DUF6455" evidence="1">
    <location>
        <begin position="1"/>
        <end position="83"/>
    </location>
</feature>
<reference evidence="3 4" key="1">
    <citation type="submission" date="2019-03" db="EMBL/GenBank/DDBJ databases">
        <title>Genomic Encyclopedia of Type Strains, Phase IV (KMG-IV): sequencing the most valuable type-strain genomes for metagenomic binning, comparative biology and taxonomic classification.</title>
        <authorList>
            <person name="Goeker M."/>
        </authorList>
    </citation>
    <scope>NUCLEOTIDE SEQUENCE [LARGE SCALE GENOMIC DNA]</scope>
    <source>
        <strain evidence="3 4">JA181</strain>
    </source>
</reference>
<dbReference type="InterPro" id="IPR045601">
    <property type="entry name" value="DUF6455"/>
</dbReference>